<reference evidence="1 2" key="1">
    <citation type="journal article" date="2012" name="J. Bacteriol.">
        <title>Genome Sequence of Extracellular-Protease-Producing Alishewanella jeotgali Isolated from Traditional Korean Fermented Seafood.</title>
        <authorList>
            <person name="Jung J."/>
            <person name="Chun J."/>
            <person name="Park W."/>
        </authorList>
    </citation>
    <scope>NUCLEOTIDE SEQUENCE [LARGE SCALE GENOMIC DNA]</scope>
    <source>
        <strain evidence="1 2">KCTC 22429</strain>
    </source>
</reference>
<gene>
    <name evidence="1" type="ORF">AJE_08035</name>
</gene>
<sequence>MKTFFWFVVIFLLLLTFSGEPPLKPYRDKVVDYAVSLIPTEWQSDSQALASIQRELKDYSKSLGLRQQEFLAAAAENKDSVLRFRQNYCINKDFNPVLFGEPLQRSCAIIEKYYDRLSGN</sequence>
<keyword evidence="2" id="KW-1185">Reference proteome</keyword>
<dbReference type="Proteomes" id="UP000012046">
    <property type="component" value="Unassembled WGS sequence"/>
</dbReference>
<evidence type="ECO:0000313" key="1">
    <source>
        <dbReference type="EMBL" id="EHR41202.1"/>
    </source>
</evidence>
<name>H3ZE25_9ALTE</name>
<dbReference type="STRING" id="1129374.AJE_08035"/>
<organism evidence="1 2">
    <name type="scientific">Alishewanella jeotgali KCTC 22429</name>
    <dbReference type="NCBI Taxonomy" id="1129374"/>
    <lineage>
        <taxon>Bacteria</taxon>
        <taxon>Pseudomonadati</taxon>
        <taxon>Pseudomonadota</taxon>
        <taxon>Gammaproteobacteria</taxon>
        <taxon>Alteromonadales</taxon>
        <taxon>Alteromonadaceae</taxon>
        <taxon>Alishewanella</taxon>
    </lineage>
</organism>
<dbReference type="PATRIC" id="fig|1129374.4.peg.1605"/>
<comment type="caution">
    <text evidence="1">The sequence shown here is derived from an EMBL/GenBank/DDBJ whole genome shotgun (WGS) entry which is preliminary data.</text>
</comment>
<dbReference type="EMBL" id="AHTH01000020">
    <property type="protein sequence ID" value="EHR41202.1"/>
    <property type="molecule type" value="Genomic_DNA"/>
</dbReference>
<dbReference type="RefSeq" id="WP_008950437.1">
    <property type="nucleotide sequence ID" value="NZ_AHTH01000020.1"/>
</dbReference>
<protein>
    <submittedName>
        <fullName evidence="1">Uncharacterized protein</fullName>
    </submittedName>
</protein>
<dbReference type="AlphaFoldDB" id="H3ZE25"/>
<evidence type="ECO:0000313" key="2">
    <source>
        <dbReference type="Proteomes" id="UP000012046"/>
    </source>
</evidence>
<accession>H3ZE25</accession>
<proteinExistence type="predicted"/>